<dbReference type="EMBL" id="MKQP01000034">
    <property type="protein sequence ID" value="OMD27912.1"/>
    <property type="molecule type" value="Genomic_DNA"/>
</dbReference>
<evidence type="ECO:0000313" key="2">
    <source>
        <dbReference type="EMBL" id="OMD27912.1"/>
    </source>
</evidence>
<evidence type="ECO:0000313" key="5">
    <source>
        <dbReference type="Proteomes" id="UP000187465"/>
    </source>
</evidence>
<dbReference type="AlphaFoldDB" id="A0A1R0X3K6"/>
<dbReference type="RefSeq" id="WP_076179402.1">
    <property type="nucleotide sequence ID" value="NZ_JALLFV010000004.1"/>
</dbReference>
<evidence type="ECO:0000313" key="3">
    <source>
        <dbReference type="EMBL" id="OMD40586.1"/>
    </source>
</evidence>
<organism evidence="2 5">
    <name type="scientific">Paenibacillus odorifer</name>
    <dbReference type="NCBI Taxonomy" id="189426"/>
    <lineage>
        <taxon>Bacteria</taxon>
        <taxon>Bacillati</taxon>
        <taxon>Bacillota</taxon>
        <taxon>Bacilli</taxon>
        <taxon>Bacillales</taxon>
        <taxon>Paenibacillaceae</taxon>
        <taxon>Paenibacillus</taxon>
    </lineage>
</organism>
<keyword evidence="1" id="KW-0472">Membrane</keyword>
<dbReference type="Proteomes" id="UP000187158">
    <property type="component" value="Unassembled WGS sequence"/>
</dbReference>
<comment type="caution">
    <text evidence="2">The sequence shown here is derived from an EMBL/GenBank/DDBJ whole genome shotgun (WGS) entry which is preliminary data.</text>
</comment>
<keyword evidence="1" id="KW-1133">Transmembrane helix</keyword>
<dbReference type="EMBL" id="MPVP01000002">
    <property type="protein sequence ID" value="OMD40586.1"/>
    <property type="molecule type" value="Genomic_DNA"/>
</dbReference>
<name>A0A1R0X3K6_9BACL</name>
<reference evidence="2 5" key="1">
    <citation type="submission" date="2016-10" db="EMBL/GenBank/DDBJ databases">
        <title>Paenibacillus species isolates.</title>
        <authorList>
            <person name="Beno S.M."/>
        </authorList>
    </citation>
    <scope>NUCLEOTIDE SEQUENCE [LARGE SCALE GENOMIC DNA]</scope>
    <source>
        <strain evidence="3 4">FSL H7-0433</strain>
        <strain evidence="2 5">FSL H7-0604</strain>
    </source>
</reference>
<accession>A0A1R0X3K6</accession>
<gene>
    <name evidence="2" type="ORF">BJP51_02025</name>
    <name evidence="3" type="ORF">BSO21_00900</name>
</gene>
<evidence type="ECO:0000256" key="1">
    <source>
        <dbReference type="SAM" id="Phobius"/>
    </source>
</evidence>
<proteinExistence type="predicted"/>
<feature type="transmembrane region" description="Helical" evidence="1">
    <location>
        <begin position="88"/>
        <end position="110"/>
    </location>
</feature>
<evidence type="ECO:0000313" key="4">
    <source>
        <dbReference type="Proteomes" id="UP000187158"/>
    </source>
</evidence>
<dbReference type="Proteomes" id="UP000187465">
    <property type="component" value="Unassembled WGS sequence"/>
</dbReference>
<sequence>MSPQAALDTINAYYVQQAGDAPDHSIFDTTGVTDVTPSNLTYVDYALSVDETSPWTVLEIQEIVNEVHSGLVLTAIGTGLSHAVLNSIFIPVLTFELNLMTLPVWVSLLFF</sequence>
<protein>
    <submittedName>
        <fullName evidence="2">Uncharacterized protein</fullName>
    </submittedName>
</protein>
<keyword evidence="4" id="KW-1185">Reference proteome</keyword>
<keyword evidence="1" id="KW-0812">Transmembrane</keyword>